<accession>A0A4R2RQT9</accession>
<dbReference type="EMBL" id="SLXT01000008">
    <property type="protein sequence ID" value="TCP64787.1"/>
    <property type="molecule type" value="Genomic_DNA"/>
</dbReference>
<proteinExistence type="predicted"/>
<gene>
    <name evidence="1" type="ORF">EDD73_108140</name>
</gene>
<name>A0A4R2RQT9_9FIRM</name>
<evidence type="ECO:0000313" key="1">
    <source>
        <dbReference type="EMBL" id="TCP64787.1"/>
    </source>
</evidence>
<organism evidence="1 2">
    <name type="scientific">Heliophilum fasciatum</name>
    <dbReference type="NCBI Taxonomy" id="35700"/>
    <lineage>
        <taxon>Bacteria</taxon>
        <taxon>Bacillati</taxon>
        <taxon>Bacillota</taxon>
        <taxon>Clostridia</taxon>
        <taxon>Eubacteriales</taxon>
        <taxon>Heliobacteriaceae</taxon>
        <taxon>Heliophilum</taxon>
    </lineage>
</organism>
<dbReference type="Proteomes" id="UP000294813">
    <property type="component" value="Unassembled WGS sequence"/>
</dbReference>
<reference evidence="1 2" key="1">
    <citation type="submission" date="2019-03" db="EMBL/GenBank/DDBJ databases">
        <title>Genomic Encyclopedia of Type Strains, Phase IV (KMG-IV): sequencing the most valuable type-strain genomes for metagenomic binning, comparative biology and taxonomic classification.</title>
        <authorList>
            <person name="Goeker M."/>
        </authorList>
    </citation>
    <scope>NUCLEOTIDE SEQUENCE [LARGE SCALE GENOMIC DNA]</scope>
    <source>
        <strain evidence="1 2">DSM 11170</strain>
    </source>
</reference>
<comment type="caution">
    <text evidence="1">The sequence shown here is derived from an EMBL/GenBank/DDBJ whole genome shotgun (WGS) entry which is preliminary data.</text>
</comment>
<dbReference type="AlphaFoldDB" id="A0A4R2RQT9"/>
<dbReference type="RefSeq" id="WP_165876351.1">
    <property type="nucleotide sequence ID" value="NZ_JAOQNU010000008.1"/>
</dbReference>
<keyword evidence="2" id="KW-1185">Reference proteome</keyword>
<evidence type="ECO:0000313" key="2">
    <source>
        <dbReference type="Proteomes" id="UP000294813"/>
    </source>
</evidence>
<protein>
    <submittedName>
        <fullName evidence="1">Uncharacterized protein</fullName>
    </submittedName>
</protein>
<sequence>MYLVDKDGVKNLNTNELIEMGTQEWDVYKEWCEEGNQPEFGKPYTVPELIVAK</sequence>